<dbReference type="Gene3D" id="3.90.176.10">
    <property type="entry name" value="Toxin ADP-ribosyltransferase, Chain A, domain 1"/>
    <property type="match status" value="1"/>
</dbReference>
<dbReference type="Pfam" id="PF13676">
    <property type="entry name" value="TIR_2"/>
    <property type="match status" value="1"/>
</dbReference>
<dbReference type="SUPFAM" id="SSF52200">
    <property type="entry name" value="Toll/Interleukin receptor TIR domain"/>
    <property type="match status" value="1"/>
</dbReference>
<dbReference type="PANTHER" id="PTHR46270">
    <property type="entry name" value="ARMADILLO-TYPE FOLD-RELATED"/>
    <property type="match status" value="1"/>
</dbReference>
<dbReference type="SUPFAM" id="SSF56399">
    <property type="entry name" value="ADP-ribosylation"/>
    <property type="match status" value="1"/>
</dbReference>
<dbReference type="EMBL" id="CAJNYT010000414">
    <property type="protein sequence ID" value="CAF3348017.1"/>
    <property type="molecule type" value="Genomic_DNA"/>
</dbReference>
<protein>
    <recommendedName>
        <fullName evidence="2">TIR domain-containing protein</fullName>
    </recommendedName>
</protein>
<gene>
    <name evidence="3" type="ORF">GRG538_LOCUS5253</name>
</gene>
<evidence type="ECO:0000313" key="4">
    <source>
        <dbReference type="Proteomes" id="UP000663872"/>
    </source>
</evidence>
<reference evidence="3" key="1">
    <citation type="submission" date="2021-02" db="EMBL/GenBank/DDBJ databases">
        <authorList>
            <person name="Nowell W R."/>
        </authorList>
    </citation>
    <scope>NUCLEOTIDE SEQUENCE</scope>
</reference>
<feature type="region of interest" description="Disordered" evidence="1">
    <location>
        <begin position="1292"/>
        <end position="1312"/>
    </location>
</feature>
<feature type="domain" description="TIR" evidence="2">
    <location>
        <begin position="925"/>
        <end position="1041"/>
    </location>
</feature>
<feature type="region of interest" description="Disordered" evidence="1">
    <location>
        <begin position="118"/>
        <end position="140"/>
    </location>
</feature>
<comment type="caution">
    <text evidence="3">The sequence shown here is derived from an EMBL/GenBank/DDBJ whole genome shotgun (WGS) entry which is preliminary data.</text>
</comment>
<organism evidence="3 4">
    <name type="scientific">Rotaria socialis</name>
    <dbReference type="NCBI Taxonomy" id="392032"/>
    <lineage>
        <taxon>Eukaryota</taxon>
        <taxon>Metazoa</taxon>
        <taxon>Spiralia</taxon>
        <taxon>Gnathifera</taxon>
        <taxon>Rotifera</taxon>
        <taxon>Eurotatoria</taxon>
        <taxon>Bdelloidea</taxon>
        <taxon>Philodinida</taxon>
        <taxon>Philodinidae</taxon>
        <taxon>Rotaria</taxon>
    </lineage>
</organism>
<feature type="region of interest" description="Disordered" evidence="1">
    <location>
        <begin position="52"/>
        <end position="92"/>
    </location>
</feature>
<name>A0A817VZR4_9BILA</name>
<evidence type="ECO:0000313" key="3">
    <source>
        <dbReference type="EMBL" id="CAF3348017.1"/>
    </source>
</evidence>
<accession>A0A817VZR4</accession>
<dbReference type="InterPro" id="IPR035897">
    <property type="entry name" value="Toll_tir_struct_dom_sf"/>
</dbReference>
<evidence type="ECO:0000259" key="2">
    <source>
        <dbReference type="Pfam" id="PF13676"/>
    </source>
</evidence>
<dbReference type="Gene3D" id="3.40.50.10140">
    <property type="entry name" value="Toll/interleukin-1 receptor homology (TIR) domain"/>
    <property type="match status" value="1"/>
</dbReference>
<proteinExistence type="predicted"/>
<dbReference type="Proteomes" id="UP000663872">
    <property type="component" value="Unassembled WGS sequence"/>
</dbReference>
<evidence type="ECO:0000256" key="1">
    <source>
        <dbReference type="SAM" id="MobiDB-lite"/>
    </source>
</evidence>
<dbReference type="GO" id="GO:0007165">
    <property type="term" value="P:signal transduction"/>
    <property type="evidence" value="ECO:0007669"/>
    <property type="project" value="InterPro"/>
</dbReference>
<sequence length="1312" mass="146964">MDDFSYYQTNDLLHANAWSQQPGQNPWVTSVPVEQHYYSNAGQYVVGETPQGYQPQVVSGSDHKKTKQTKEIQQKSQAVSSSDHHKKKHTKEIQQLNEAVSESDHHKKKHTKEIQQLNEAVSESDHHKKKHTKESEQLNETEYLREERFLGLPISAESLLGVRFGSASPLFIEIKKYLNIEPNDLPSKTPEMIPMFVEKAAQGIIEEGKKIEKEEKVKQMVAALIQNKDKGKEEVWKQCVYLYTSKNFLYNALNETMKLVGDQKQENKWRSKVPTLGPFCLLLLDNPFNKELTKNKTIYRSANIKPEEIVQYEEMAKSKSSHQSFKVYTSCTRNLEKAKALGNTLFTMDVLDGFILDISPYSKYPKEEEELITPGNYDKNSAAVILDKIPKSIVQPTKPKKHIYFAYMENEHDAPLAERLINYFDQRRFRVYFPREKEDLNTKIANGIENAAVVLVFPSLDLQKSKDGSKILNYADQTKVPMLAIKIYKDFQPVDWLGTILALAKYCSNDFDEVIDNLISMKINTSDLILERGEKNEPQPIDEYLFKGDTKSENVKASYHKSGEEFPVDFDFLGLKQGNVFGQGDDKHGAFTLTGEYKLEGTSGVIEMKKQYVGKDSVTYQGKISFEELKCVIEGEWKEDKVEDKFSIHLTLPRPYTGDIEQTPLPEVSRKKGTKVMISYCPSQYDLAQKITNALIAKDIRAVCPRLQIHEMIKTAGRKAAVVVPLMSKAYESSDMAKRVLSYVDEADIPIVPVKAQKPYTQSGWLGVICAGALYTEMTDVKIFDKKLDELIKELKPYLNNSGDEEQDDILVDGSVAEGYYMRSGKQIPLEFEMFSMVNGYISGEGKDDVGPFVIQGTYNGLQDTEDLKYEFSKHYVGKYGIQYSGTITAEDSELIFEGKWSHNNESDRFHLEVPVNESSVKFHVMLSYNWKSQELIKKIAGKLKENDVPIWFDIDGDMKGNINAAMASGVEGAAMIISFDTVAYSKSANCQKEFTYATQLGKSIIPVLLEDEKGFKDTWLGKAIASLKTLNMKKESKFDSCFDSILKIIKKALEKKVREEKIRQEKELNEPPKPEVITRFEGGVVRGKDYKGDKSFAVHFDLFSLREGKVFGEGVDKIAVFIAAGTYDNEGNVNFKKQYVGKHAVEYKGKLKCDEFGGFKIKGKWNYGSATGKFSIKSVSLTIDVENTHYHEDNTNIDNNENFYEDANSGVYGGDNGGDYGHGNGGDYGHGNGGDYGHDDDGECGHGNGGDYGHDDDGECGHGNSGDYGHDDDGGYGGGYGGDSGGGYGGDSGGGYGGGYGGDGGGGYGDY</sequence>
<dbReference type="InterPro" id="IPR000157">
    <property type="entry name" value="TIR_dom"/>
</dbReference>